<dbReference type="InterPro" id="IPR013977">
    <property type="entry name" value="GcvT_C"/>
</dbReference>
<dbReference type="Gene3D" id="2.40.30.110">
    <property type="entry name" value="Aminomethyltransferase beta-barrel domains"/>
    <property type="match status" value="1"/>
</dbReference>
<dbReference type="GO" id="GO:0005739">
    <property type="term" value="C:mitochondrion"/>
    <property type="evidence" value="ECO:0007669"/>
    <property type="project" value="TreeGrafter"/>
</dbReference>
<dbReference type="InterPro" id="IPR027266">
    <property type="entry name" value="TrmE/GcvT-like"/>
</dbReference>
<accession>A0A382K4M8</accession>
<evidence type="ECO:0000313" key="3">
    <source>
        <dbReference type="EMBL" id="SVC19834.1"/>
    </source>
</evidence>
<organism evidence="3">
    <name type="scientific">marine metagenome</name>
    <dbReference type="NCBI Taxonomy" id="408172"/>
    <lineage>
        <taxon>unclassified sequences</taxon>
        <taxon>metagenomes</taxon>
        <taxon>ecological metagenomes</taxon>
    </lineage>
</organism>
<dbReference type="SUPFAM" id="SSF103025">
    <property type="entry name" value="Folate-binding domain"/>
    <property type="match status" value="1"/>
</dbReference>
<feature type="domain" description="GCVT N-terminal" evidence="1">
    <location>
        <begin position="28"/>
        <end position="302"/>
    </location>
</feature>
<dbReference type="PANTHER" id="PTHR43757">
    <property type="entry name" value="AMINOMETHYLTRANSFERASE"/>
    <property type="match status" value="1"/>
</dbReference>
<dbReference type="Pfam" id="PF01571">
    <property type="entry name" value="GCV_T"/>
    <property type="match status" value="1"/>
</dbReference>
<evidence type="ECO:0000259" key="1">
    <source>
        <dbReference type="Pfam" id="PF01571"/>
    </source>
</evidence>
<evidence type="ECO:0008006" key="4">
    <source>
        <dbReference type="Google" id="ProtNLM"/>
    </source>
</evidence>
<protein>
    <recommendedName>
        <fullName evidence="4">Aminomethyltransferase folate-binding domain-containing protein</fullName>
    </recommendedName>
</protein>
<feature type="domain" description="Aminomethyltransferase C-terminal" evidence="2">
    <location>
        <begin position="320"/>
        <end position="405"/>
    </location>
</feature>
<feature type="non-terminal residue" evidence="3">
    <location>
        <position position="1"/>
    </location>
</feature>
<reference evidence="3" key="1">
    <citation type="submission" date="2018-05" db="EMBL/GenBank/DDBJ databases">
        <authorList>
            <person name="Lanie J.A."/>
            <person name="Ng W.-L."/>
            <person name="Kazmierczak K.M."/>
            <person name="Andrzejewski T.M."/>
            <person name="Davidsen T.M."/>
            <person name="Wayne K.J."/>
            <person name="Tettelin H."/>
            <person name="Glass J.I."/>
            <person name="Rusch D."/>
            <person name="Podicherti R."/>
            <person name="Tsui H.-C.T."/>
            <person name="Winkler M.E."/>
        </authorList>
    </citation>
    <scope>NUCLEOTIDE SEQUENCE</scope>
</reference>
<dbReference type="PIRSF" id="PIRSF006487">
    <property type="entry name" value="GcvT"/>
    <property type="match status" value="1"/>
</dbReference>
<name>A0A382K4M8_9ZZZZ</name>
<dbReference type="Gene3D" id="3.30.1360.120">
    <property type="entry name" value="Probable tRNA modification gtpase trme, domain 1"/>
    <property type="match status" value="1"/>
</dbReference>
<dbReference type="Gene3D" id="3.30.70.1400">
    <property type="entry name" value="Aminomethyltransferase beta-barrel domains"/>
    <property type="match status" value="1"/>
</dbReference>
<dbReference type="AlphaFoldDB" id="A0A382K4M8"/>
<dbReference type="PANTHER" id="PTHR43757:SF15">
    <property type="entry name" value="PYRUVATE DEHYDROGENASE PHOSPHATASE REGULATORY SUBUNIT, MITOCHONDRIAL-LIKE"/>
    <property type="match status" value="1"/>
</dbReference>
<dbReference type="InterPro" id="IPR006222">
    <property type="entry name" value="GCVT_N"/>
</dbReference>
<dbReference type="EMBL" id="UINC01078605">
    <property type="protein sequence ID" value="SVC19834.1"/>
    <property type="molecule type" value="Genomic_DNA"/>
</dbReference>
<evidence type="ECO:0000259" key="2">
    <source>
        <dbReference type="Pfam" id="PF08669"/>
    </source>
</evidence>
<gene>
    <name evidence="3" type="ORF">METZ01_LOCUS272688</name>
</gene>
<dbReference type="SUPFAM" id="SSF101790">
    <property type="entry name" value="Aminomethyltransferase beta-barrel domain"/>
    <property type="match status" value="1"/>
</dbReference>
<dbReference type="InterPro" id="IPR028896">
    <property type="entry name" value="GcvT/YgfZ/DmdA"/>
</dbReference>
<sequence length="413" mass="46053">KETLGLLYAMHWPHLQFETARNVRLSPLHQKLLDQGAVMGEAAGWERPNWYARGDARVYEYTYGKPNWFDASQAECDGLAGSVALFDQNSYPIFRVEGPDALAFLQYLSGNNIDVNINQVVYSQWLNDDGGIESDITITRLDENLFMVVSAGASERRDWFWMKRHLQGFDCTILHDTDSTIIGVMGPRSRELLCGLCDTPGELVELAYYHSDTHVISTIPVRFNRLSYVGELGYELCVSKAEAVTVYEKLISAGEGVGLVHAGFHAMNSCRIEKGYRHWGHDIHDHINPYQAGLGFSVDLDKGDFIGRDTLVAAKGRQSRRLVNLAIEVDDAPFMIHDEPIYRNGSFVGLTTSAAWGHRVGKSLAVADVQDPAGVDAAWVRAGEFEVEVAGQRYPLKVQFKPLYDPAGSHLKV</sequence>
<dbReference type="Pfam" id="PF08669">
    <property type="entry name" value="GCV_T_C"/>
    <property type="match status" value="1"/>
</dbReference>
<dbReference type="InterPro" id="IPR029043">
    <property type="entry name" value="GcvT/YgfZ_C"/>
</dbReference>
<proteinExistence type="predicted"/>